<dbReference type="PANTHER" id="PTHR21248">
    <property type="entry name" value="CARDIOLIPIN SYNTHASE"/>
    <property type="match status" value="1"/>
</dbReference>
<dbReference type="Proteomes" id="UP001458946">
    <property type="component" value="Unassembled WGS sequence"/>
</dbReference>
<organism evidence="2 3">
    <name type="scientific">Deinococcus xinjiangensis</name>
    <dbReference type="NCBI Taxonomy" id="457454"/>
    <lineage>
        <taxon>Bacteria</taxon>
        <taxon>Thermotogati</taxon>
        <taxon>Deinococcota</taxon>
        <taxon>Deinococci</taxon>
        <taxon>Deinococcales</taxon>
        <taxon>Deinococcaceae</taxon>
        <taxon>Deinococcus</taxon>
    </lineage>
</organism>
<evidence type="ECO:0000313" key="3">
    <source>
        <dbReference type="Proteomes" id="UP001458946"/>
    </source>
</evidence>
<dbReference type="Pfam" id="PF13091">
    <property type="entry name" value="PLDc_2"/>
    <property type="match status" value="1"/>
</dbReference>
<comment type="caution">
    <text evidence="2">The sequence shown here is derived from an EMBL/GenBank/DDBJ whole genome shotgun (WGS) entry which is preliminary data.</text>
</comment>
<dbReference type="PROSITE" id="PS50035">
    <property type="entry name" value="PLD"/>
    <property type="match status" value="2"/>
</dbReference>
<name>A0ABP9V9P4_9DEIO</name>
<dbReference type="RefSeq" id="WP_353541960.1">
    <property type="nucleotide sequence ID" value="NZ_BAABRN010000016.1"/>
</dbReference>
<sequence>MRFLLAFLLLFLLRGDLPLPKLLGDGWTILRGTLPAPDFNLLDGHGLNTCPEPQAPLSRLLYQRTQGQGASLSCGNRVLGLIHFPNPDPSYSSQPASNLGGFAPLIGQILSAKREVLIANMLWDSGAQSPGAAIAAALAQMRLDLQAHPERYPDGLKVKIMLGHSIRLGNLTDPAANAYTAAAQLLAAGIPLGDDPVQGWHLELADYGYAMPHQHIKLIVVDRQDVSAGGYNVSWYHLPTTVRSPDALQGGGQGLNDLALRVQGPVARHAVAAFRDGWLLSHTLTCAALPTPNTVRQVCGFTAKPTFALEYAAPAPAAGNAHVYGLYRRSGYTEADDAITALFGAAQQSIEVMQAQVSGTLRCSLTLVSGECRFPNDHLSVWVAALHAVRERHVRLRLLLDYDPLLRWEGLALLASFRAALRPDGLQDLVEARWYKEPAGTHAKAALVDGQLLTVGSQNLHFSSFGPQGLAEYTLATDDAATIQEFQNQFAFEWARASAVKLPWWVR</sequence>
<dbReference type="Gene3D" id="3.30.870.10">
    <property type="entry name" value="Endonuclease Chain A"/>
    <property type="match status" value="2"/>
</dbReference>
<protein>
    <submittedName>
        <fullName evidence="2">Cardiolipin synthase B</fullName>
    </submittedName>
</protein>
<feature type="domain" description="PLD phosphodiesterase" evidence="1">
    <location>
        <begin position="210"/>
        <end position="237"/>
    </location>
</feature>
<evidence type="ECO:0000313" key="2">
    <source>
        <dbReference type="EMBL" id="GAA5501990.1"/>
    </source>
</evidence>
<proteinExistence type="predicted"/>
<reference evidence="2 3" key="1">
    <citation type="submission" date="2024-02" db="EMBL/GenBank/DDBJ databases">
        <title>Deinococcus xinjiangensis NBRC 107630.</title>
        <authorList>
            <person name="Ichikawa N."/>
            <person name="Katano-Makiyama Y."/>
            <person name="Hidaka K."/>
        </authorList>
    </citation>
    <scope>NUCLEOTIDE SEQUENCE [LARGE SCALE GENOMIC DNA]</scope>
    <source>
        <strain evidence="2 3">NBRC 107630</strain>
    </source>
</reference>
<dbReference type="SUPFAM" id="SSF56024">
    <property type="entry name" value="Phospholipase D/nuclease"/>
    <property type="match status" value="2"/>
</dbReference>
<dbReference type="PANTHER" id="PTHR21248:SF22">
    <property type="entry name" value="PHOSPHOLIPASE D"/>
    <property type="match status" value="1"/>
</dbReference>
<gene>
    <name evidence="2" type="primary">clsB_1</name>
    <name evidence="2" type="ORF">Dxin01_01729</name>
</gene>
<dbReference type="InterPro" id="IPR001736">
    <property type="entry name" value="PLipase_D/transphosphatidylase"/>
</dbReference>
<evidence type="ECO:0000259" key="1">
    <source>
        <dbReference type="PROSITE" id="PS50035"/>
    </source>
</evidence>
<accession>A0ABP9V9P4</accession>
<dbReference type="EMBL" id="BAABRN010000016">
    <property type="protein sequence ID" value="GAA5501990.1"/>
    <property type="molecule type" value="Genomic_DNA"/>
</dbReference>
<keyword evidence="3" id="KW-1185">Reference proteome</keyword>
<feature type="domain" description="PLD phosphodiesterase" evidence="1">
    <location>
        <begin position="442"/>
        <end position="464"/>
    </location>
</feature>
<dbReference type="InterPro" id="IPR025202">
    <property type="entry name" value="PLD-like_dom"/>
</dbReference>